<dbReference type="AlphaFoldDB" id="A0A2T5EKF4"/>
<sequence length="299" mass="34090">MIFPEVISRRLEDPRFVDAALLRLDTFLSENKIHNTAEQCLILFLEDYGFDVEPFSLELFGLLPQSLARLRQAIQSGPNFNIVVSNLNIKDSFRYKHSNVESYLALGVPSMDITRGYAPSEATFQIKEMVDRFASKLNLAHSLAKNLVGISLGFTSGNHMQQFANDLDKYFNIWQSFLGKMVLPTEYFKDFVNMHFLHPDFQNGVVKSYTAQSANHSVFATVPSLMSLIDDIVEHFVVSSEGPNEVCTNVYKSLYAQFFNKTHQQSHDDNFYSDLYRLCVVDRVLSLPMKISGLVNYCC</sequence>
<dbReference type="EMBL" id="PIFK01000082">
    <property type="protein sequence ID" value="PTP20962.1"/>
    <property type="molecule type" value="Genomic_DNA"/>
</dbReference>
<dbReference type="Proteomes" id="UP000244197">
    <property type="component" value="Unassembled WGS sequence"/>
</dbReference>
<dbReference type="RefSeq" id="WP_017090493.1">
    <property type="nucleotide sequence ID" value="NZ_PIFK01000082.1"/>
</dbReference>
<name>A0A2T5EKF4_VIBSP</name>
<gene>
    <name evidence="1" type="ORF">CWO07_23895</name>
</gene>
<organism evidence="1 2">
    <name type="scientific">Vibrio splendidus</name>
    <dbReference type="NCBI Taxonomy" id="29497"/>
    <lineage>
        <taxon>Bacteria</taxon>
        <taxon>Pseudomonadati</taxon>
        <taxon>Pseudomonadota</taxon>
        <taxon>Gammaproteobacteria</taxon>
        <taxon>Vibrionales</taxon>
        <taxon>Vibrionaceae</taxon>
        <taxon>Vibrio</taxon>
    </lineage>
</organism>
<protein>
    <submittedName>
        <fullName evidence="1">Uncharacterized protein</fullName>
    </submittedName>
</protein>
<reference evidence="1 2" key="1">
    <citation type="submission" date="2017-11" db="EMBL/GenBank/DDBJ databases">
        <title>Population delineation of vibrios coincides with oyster pathogenicity.</title>
        <authorList>
            <person name="Bruto M."/>
            <person name="Labreuche Y."/>
            <person name="James A."/>
            <person name="Piel D."/>
            <person name="Chenivesse S."/>
            <person name="Petton B."/>
            <person name="Polz M.F."/>
            <person name="Le Roux F."/>
        </authorList>
    </citation>
    <scope>NUCLEOTIDE SEQUENCE [LARGE SCALE GENOMIC DNA]</scope>
    <source>
        <strain evidence="1 2">FF_144</strain>
    </source>
</reference>
<accession>A0A2T5EKF4</accession>
<evidence type="ECO:0000313" key="1">
    <source>
        <dbReference type="EMBL" id="PTP20962.1"/>
    </source>
</evidence>
<evidence type="ECO:0000313" key="2">
    <source>
        <dbReference type="Proteomes" id="UP000244197"/>
    </source>
</evidence>
<proteinExistence type="predicted"/>
<comment type="caution">
    <text evidence="1">The sequence shown here is derived from an EMBL/GenBank/DDBJ whole genome shotgun (WGS) entry which is preliminary data.</text>
</comment>